<dbReference type="Gene3D" id="3.30.1240.10">
    <property type="match status" value="1"/>
</dbReference>
<dbReference type="Gene3D" id="3.40.50.1000">
    <property type="entry name" value="HAD superfamily/HAD-like"/>
    <property type="match status" value="1"/>
</dbReference>
<dbReference type="PANTHER" id="PTHR10000:SF8">
    <property type="entry name" value="HAD SUPERFAMILY HYDROLASE-LIKE, TYPE 3"/>
    <property type="match status" value="1"/>
</dbReference>
<dbReference type="Pfam" id="PF08282">
    <property type="entry name" value="Hydrolase_3"/>
    <property type="match status" value="1"/>
</dbReference>
<dbReference type="GO" id="GO:0000287">
    <property type="term" value="F:magnesium ion binding"/>
    <property type="evidence" value="ECO:0007669"/>
    <property type="project" value="TreeGrafter"/>
</dbReference>
<evidence type="ECO:0000313" key="1">
    <source>
        <dbReference type="EMBL" id="AUI72626.1"/>
    </source>
</evidence>
<dbReference type="SFLD" id="SFLDG01140">
    <property type="entry name" value="C2.B:_Phosphomannomutase_and_P"/>
    <property type="match status" value="1"/>
</dbReference>
<keyword evidence="2" id="KW-1185">Reference proteome</keyword>
<dbReference type="SUPFAM" id="SSF56784">
    <property type="entry name" value="HAD-like"/>
    <property type="match status" value="1"/>
</dbReference>
<dbReference type="CDD" id="cd07516">
    <property type="entry name" value="HAD_Pase"/>
    <property type="match status" value="1"/>
</dbReference>
<dbReference type="SFLD" id="SFLDS00003">
    <property type="entry name" value="Haloacid_Dehalogenase"/>
    <property type="match status" value="1"/>
</dbReference>
<dbReference type="InterPro" id="IPR036412">
    <property type="entry name" value="HAD-like_sf"/>
</dbReference>
<dbReference type="KEGG" id="lali:LA20249_10705"/>
<dbReference type="PANTHER" id="PTHR10000">
    <property type="entry name" value="PHOSPHOSERINE PHOSPHATASE"/>
    <property type="match status" value="1"/>
</dbReference>
<accession>A0A2K9HL14</accession>
<dbReference type="OrthoDB" id="9790031at2"/>
<dbReference type="GO" id="GO:0016791">
    <property type="term" value="F:phosphatase activity"/>
    <property type="evidence" value="ECO:0007669"/>
    <property type="project" value="TreeGrafter"/>
</dbReference>
<dbReference type="InterPro" id="IPR006379">
    <property type="entry name" value="HAD-SF_hydro_IIB"/>
</dbReference>
<dbReference type="AlphaFoldDB" id="A0A2K9HL14"/>
<keyword evidence="1" id="KW-0378">Hydrolase</keyword>
<dbReference type="RefSeq" id="WP_057738795.1">
    <property type="nucleotide sequence ID" value="NZ_AZDQ01000021.1"/>
</dbReference>
<dbReference type="Proteomes" id="UP000234653">
    <property type="component" value="Chromosome"/>
</dbReference>
<dbReference type="STRING" id="1423720.FC67_GL000689"/>
<evidence type="ECO:0000313" key="2">
    <source>
        <dbReference type="Proteomes" id="UP000234653"/>
    </source>
</evidence>
<protein>
    <submittedName>
        <fullName evidence="1">Hydrolase</fullName>
    </submittedName>
</protein>
<dbReference type="PROSITE" id="PS01229">
    <property type="entry name" value="COF_2"/>
    <property type="match status" value="1"/>
</dbReference>
<dbReference type="GO" id="GO:0005829">
    <property type="term" value="C:cytosol"/>
    <property type="evidence" value="ECO:0007669"/>
    <property type="project" value="TreeGrafter"/>
</dbReference>
<proteinExistence type="predicted"/>
<dbReference type="InterPro" id="IPR023214">
    <property type="entry name" value="HAD_sf"/>
</dbReference>
<dbReference type="InterPro" id="IPR000150">
    <property type="entry name" value="Cof"/>
</dbReference>
<dbReference type="NCBIfam" id="TIGR01484">
    <property type="entry name" value="HAD-SF-IIB"/>
    <property type="match status" value="1"/>
</dbReference>
<organism evidence="1 2">
    <name type="scientific">Companilactobacillus alimentarius DSM 20249</name>
    <dbReference type="NCBI Taxonomy" id="1423720"/>
    <lineage>
        <taxon>Bacteria</taxon>
        <taxon>Bacillati</taxon>
        <taxon>Bacillota</taxon>
        <taxon>Bacilli</taxon>
        <taxon>Lactobacillales</taxon>
        <taxon>Lactobacillaceae</taxon>
        <taxon>Companilactobacillus</taxon>
    </lineage>
</organism>
<reference evidence="1 2" key="1">
    <citation type="submission" date="2016-12" db="EMBL/GenBank/DDBJ databases">
        <title>The whole genome sequencing and assembly of Lactobacillus alimentarius DSM 20249T strain.</title>
        <authorList>
            <person name="Lee Y.-J."/>
            <person name="Yi H."/>
            <person name="Bahn Y.-S."/>
            <person name="Kim J.F."/>
            <person name="Lee D.-W."/>
        </authorList>
    </citation>
    <scope>NUCLEOTIDE SEQUENCE [LARGE SCALE GENOMIC DNA]</scope>
    <source>
        <strain evidence="1 2">DSM 20249</strain>
    </source>
</reference>
<dbReference type="NCBIfam" id="TIGR00099">
    <property type="entry name" value="Cof-subfamily"/>
    <property type="match status" value="1"/>
</dbReference>
<dbReference type="EMBL" id="CP018867">
    <property type="protein sequence ID" value="AUI72626.1"/>
    <property type="molecule type" value="Genomic_DNA"/>
</dbReference>
<gene>
    <name evidence="1" type="ORF">LA20249_10705</name>
</gene>
<sequence length="275" mass="31118">MKQIKLILSDIDGTILDDKNMIDGGLKNNIQKLRQKKIPFILASARSPKGMVSIAKKLDVLDNPIACYNGALVVKNLQAEKYTTILSHELKISETQQILNILMNKFPRIAINLYSGSNWYVENIDKWVKIEADITKMVPIETDLTQLVAKDKIPVHKLLLIGETSEIKRVKQFLEEANYSDSSFYLSKDNYLEITNKQVSKEKALRELVNYYEINLSETMTLGDNFNDVPMLDLAGLGVAMQNAPEEVKHHAQVTTKSNNENGVSFAIKKYALKE</sequence>
<name>A0A2K9HL14_9LACO</name>